<dbReference type="SUPFAM" id="SSF53448">
    <property type="entry name" value="Nucleotide-diphospho-sugar transferases"/>
    <property type="match status" value="1"/>
</dbReference>
<accession>A0ABT7YDU9</accession>
<dbReference type="RefSeq" id="WP_290000387.1">
    <property type="nucleotide sequence ID" value="NZ_JAUEPH010000004.1"/>
</dbReference>
<dbReference type="InterPro" id="IPR001173">
    <property type="entry name" value="Glyco_trans_2-like"/>
</dbReference>
<keyword evidence="6" id="KW-1185">Reference proteome</keyword>
<dbReference type="PANTHER" id="PTHR43685">
    <property type="entry name" value="GLYCOSYLTRANSFERASE"/>
    <property type="match status" value="1"/>
</dbReference>
<evidence type="ECO:0000256" key="1">
    <source>
        <dbReference type="ARBA" id="ARBA00006739"/>
    </source>
</evidence>
<sequence>MALVSVLMPVFNAETCVKESVQSVLNQTLQDFELIVVDDASTDNSLKSLSSFTDSRIKILSLQENLGIAGALNTGFAEASGKYILRMDADDVALPMRFERQVEYMETNPNIGLSGTLVEYFDGTLFNSPVENAYLKPSLLLDCPFAHPSVIIRKEVMDKYGLVFSGYLEDYQLWMNLSRITDFGLLPEVLLKYRQSENQFTAQNFEKRRKEANKLRVQFAGFWLKRELTEEEKSIVSVGPSGQNQNLQEVGDLCMEFLRKDPWDCDNEVRRVVKKLFLRNFYRSSKDIRTSIQILKNGFLTVKERLDLIKKSHYALFE</sequence>
<comment type="similarity">
    <text evidence="1">Belongs to the glycosyltransferase 2 family.</text>
</comment>
<keyword evidence="3 5" id="KW-0808">Transferase</keyword>
<name>A0ABT7YDU9_9BACT</name>
<dbReference type="InterPro" id="IPR050834">
    <property type="entry name" value="Glycosyltransf_2"/>
</dbReference>
<feature type="domain" description="Glycosyltransferase 2-like" evidence="4">
    <location>
        <begin position="5"/>
        <end position="133"/>
    </location>
</feature>
<dbReference type="EC" id="2.4.-.-" evidence="5"/>
<dbReference type="PANTHER" id="PTHR43685:SF5">
    <property type="entry name" value="GLYCOSYLTRANSFERASE EPSE-RELATED"/>
    <property type="match status" value="1"/>
</dbReference>
<protein>
    <submittedName>
        <fullName evidence="5">Glycosyltransferase family 2 protein</fullName>
        <ecNumber evidence="5">2.4.-.-</ecNumber>
    </submittedName>
</protein>
<dbReference type="Pfam" id="PF00535">
    <property type="entry name" value="Glycos_transf_2"/>
    <property type="match status" value="1"/>
</dbReference>
<dbReference type="InterPro" id="IPR029044">
    <property type="entry name" value="Nucleotide-diphossugar_trans"/>
</dbReference>
<dbReference type="GO" id="GO:0016757">
    <property type="term" value="F:glycosyltransferase activity"/>
    <property type="evidence" value="ECO:0007669"/>
    <property type="project" value="UniProtKB-KW"/>
</dbReference>
<evidence type="ECO:0000313" key="6">
    <source>
        <dbReference type="Proteomes" id="UP001171916"/>
    </source>
</evidence>
<gene>
    <name evidence="5" type="ORF">QVH07_11090</name>
</gene>
<proteinExistence type="inferred from homology"/>
<evidence type="ECO:0000256" key="2">
    <source>
        <dbReference type="ARBA" id="ARBA00022676"/>
    </source>
</evidence>
<dbReference type="Proteomes" id="UP001171916">
    <property type="component" value="Unassembled WGS sequence"/>
</dbReference>
<reference evidence="5" key="1">
    <citation type="submission" date="2023-06" db="EMBL/GenBank/DDBJ databases">
        <title>Robiginitalea aurantiacus sp. nov. and Algoriphagus sediminis sp. nov., isolated from coastal sediment.</title>
        <authorList>
            <person name="Zhou Z.Y."/>
            <person name="An J."/>
            <person name="Jia Y.W."/>
            <person name="Du Z.J."/>
        </authorList>
    </citation>
    <scope>NUCLEOTIDE SEQUENCE</scope>
    <source>
        <strain evidence="5">C2-7</strain>
    </source>
</reference>
<evidence type="ECO:0000313" key="5">
    <source>
        <dbReference type="EMBL" id="MDN3204698.1"/>
    </source>
</evidence>
<dbReference type="EMBL" id="JAUEPH010000004">
    <property type="protein sequence ID" value="MDN3204698.1"/>
    <property type="molecule type" value="Genomic_DNA"/>
</dbReference>
<evidence type="ECO:0000259" key="4">
    <source>
        <dbReference type="Pfam" id="PF00535"/>
    </source>
</evidence>
<keyword evidence="2 5" id="KW-0328">Glycosyltransferase</keyword>
<evidence type="ECO:0000256" key="3">
    <source>
        <dbReference type="ARBA" id="ARBA00022679"/>
    </source>
</evidence>
<comment type="caution">
    <text evidence="5">The sequence shown here is derived from an EMBL/GenBank/DDBJ whole genome shotgun (WGS) entry which is preliminary data.</text>
</comment>
<organism evidence="5 6">
    <name type="scientific">Algoriphagus sediminis</name>
    <dbReference type="NCBI Taxonomy" id="3057113"/>
    <lineage>
        <taxon>Bacteria</taxon>
        <taxon>Pseudomonadati</taxon>
        <taxon>Bacteroidota</taxon>
        <taxon>Cytophagia</taxon>
        <taxon>Cytophagales</taxon>
        <taxon>Cyclobacteriaceae</taxon>
        <taxon>Algoriphagus</taxon>
    </lineage>
</organism>
<dbReference type="Gene3D" id="3.90.550.10">
    <property type="entry name" value="Spore Coat Polysaccharide Biosynthesis Protein SpsA, Chain A"/>
    <property type="match status" value="1"/>
</dbReference>